<dbReference type="Proteomes" id="UP001519295">
    <property type="component" value="Unassembled WGS sequence"/>
</dbReference>
<dbReference type="PANTHER" id="PTHR16305">
    <property type="entry name" value="TESTICULAR SOLUBLE ADENYLYL CYCLASE"/>
    <property type="match status" value="1"/>
</dbReference>
<dbReference type="Pfam" id="PF00196">
    <property type="entry name" value="GerE"/>
    <property type="match status" value="1"/>
</dbReference>
<dbReference type="InterPro" id="IPR016032">
    <property type="entry name" value="Sig_transdc_resp-reg_C-effctor"/>
</dbReference>
<keyword evidence="5" id="KW-1185">Reference proteome</keyword>
<dbReference type="Gene3D" id="1.25.40.10">
    <property type="entry name" value="Tetratricopeptide repeat domain"/>
    <property type="match status" value="1"/>
</dbReference>
<evidence type="ECO:0000256" key="2">
    <source>
        <dbReference type="ARBA" id="ARBA00022840"/>
    </source>
</evidence>
<feature type="domain" description="HTH luxR-type" evidence="3">
    <location>
        <begin position="862"/>
        <end position="927"/>
    </location>
</feature>
<keyword evidence="4" id="KW-0238">DNA-binding</keyword>
<evidence type="ECO:0000256" key="1">
    <source>
        <dbReference type="ARBA" id="ARBA00022741"/>
    </source>
</evidence>
<dbReference type="CDD" id="cd06170">
    <property type="entry name" value="LuxR_C_like"/>
    <property type="match status" value="1"/>
</dbReference>
<organism evidence="4 5">
    <name type="scientific">Pseudonocardia parietis</name>
    <dbReference type="NCBI Taxonomy" id="570936"/>
    <lineage>
        <taxon>Bacteria</taxon>
        <taxon>Bacillati</taxon>
        <taxon>Actinomycetota</taxon>
        <taxon>Actinomycetes</taxon>
        <taxon>Pseudonocardiales</taxon>
        <taxon>Pseudonocardiaceae</taxon>
        <taxon>Pseudonocardia</taxon>
    </lineage>
</organism>
<dbReference type="InterPro" id="IPR000792">
    <property type="entry name" value="Tscrpt_reg_LuxR_C"/>
</dbReference>
<reference evidence="4 5" key="1">
    <citation type="submission" date="2021-03" db="EMBL/GenBank/DDBJ databases">
        <title>Sequencing the genomes of 1000 actinobacteria strains.</title>
        <authorList>
            <person name="Klenk H.-P."/>
        </authorList>
    </citation>
    <scope>NUCLEOTIDE SEQUENCE [LARGE SCALE GENOMIC DNA]</scope>
    <source>
        <strain evidence="4 5">DSM 45256</strain>
    </source>
</reference>
<proteinExistence type="predicted"/>
<keyword evidence="2" id="KW-0067">ATP-binding</keyword>
<dbReference type="PANTHER" id="PTHR16305:SF35">
    <property type="entry name" value="TRANSCRIPTIONAL ACTIVATOR DOMAIN"/>
    <property type="match status" value="1"/>
</dbReference>
<protein>
    <submittedName>
        <fullName evidence="4">DNA-binding CsgD family transcriptional regulator</fullName>
    </submittedName>
</protein>
<name>A0ABS4W048_9PSEU</name>
<dbReference type="InterPro" id="IPR011990">
    <property type="entry name" value="TPR-like_helical_dom_sf"/>
</dbReference>
<evidence type="ECO:0000313" key="5">
    <source>
        <dbReference type="Proteomes" id="UP001519295"/>
    </source>
</evidence>
<dbReference type="EMBL" id="JAGINU010000001">
    <property type="protein sequence ID" value="MBP2369555.1"/>
    <property type="molecule type" value="Genomic_DNA"/>
</dbReference>
<sequence length="939" mass="97620">MPGRPTSAGTLLGRHRELDALRTWLADAGARRGRVVLVTGEAGIGKTRLGQEVAALADGPVVWGRCAETEGAPPFWPWHEVLRALDLAGPPPGDVRSPQDRFRVVDAVAGAVLGASARRPLVIVLDDVQWADEASLLVLRHVAERAADSALLVLATVRVAGPSDVLGGVLADVGRAPGAESLRLAGLSPGDVARQLDTLGAGGAGGAGGADAAQVHEVTGGNPFFVREVARAVAEGTWSPGHAPGSVRDAIGARVQRLGAGTRRLVRAGAVIGRQFPLAVVASMLDAPVPRLLGTADAAVASGLLAQVGSGELRFAHALVRDAVRTSIPTAERVALHRAAASALATHWAGDIDDHLGELARHHLALAPYGGAVQAREWALRAGAEAVRRLAFEEGVRLYRAALDVAVPWPGDAQACRAHLALGRAAFLAGDLDTALAGAVAAAGHARAAGRPELLAQAALVLEPVPDPAIAVVLTELCEQALAAVTEDVLRARLLALRSHLAFYAGEHDLTRATSEAALTLARAGTDAPALVASLRARHDACPGPAGQGTRLALAGEMLVLAERTGDARTAMWGRLWRIDALVESGELTAAGDELAPLTVAVERVGGPASAWHGDRVRACIAQARGRFDDARAAAARGYERMRLIEPASATGMLLGTHWVLARHVGTSDEALAMARTWVEPPPRFRTMGRVSRAYLLLRAGCADEADAQFRQAGPPPAWSWPVFFTATGSVLAVLVATGLGRPDELAAALETLEPFRGEHIVGSGVSYSGPAELTLGIGALAQGRLDDAVADLETAVRRCDRAGAPGFLAEATHHLATALAARSHPGDRARARELAVAGDGLIHALGMTVLREPSAELLRRLGPGREGLSPREVEVAALVAEGLTNRQIAARLVISERTAGNHIAHILTKLGFTSRSQIAAWMSTTMSDPAHARRAGSP</sequence>
<dbReference type="SUPFAM" id="SSF52540">
    <property type="entry name" value="P-loop containing nucleoside triphosphate hydrolases"/>
    <property type="match status" value="1"/>
</dbReference>
<evidence type="ECO:0000259" key="3">
    <source>
        <dbReference type="PROSITE" id="PS50043"/>
    </source>
</evidence>
<dbReference type="RefSeq" id="WP_210031762.1">
    <property type="nucleotide sequence ID" value="NZ_JAGINU010000001.1"/>
</dbReference>
<dbReference type="PROSITE" id="PS50043">
    <property type="entry name" value="HTH_LUXR_2"/>
    <property type="match status" value="1"/>
</dbReference>
<gene>
    <name evidence="4" type="ORF">JOF36_005251</name>
</gene>
<evidence type="ECO:0000313" key="4">
    <source>
        <dbReference type="EMBL" id="MBP2369555.1"/>
    </source>
</evidence>
<dbReference type="InterPro" id="IPR041664">
    <property type="entry name" value="AAA_16"/>
</dbReference>
<dbReference type="Gene3D" id="1.10.10.10">
    <property type="entry name" value="Winged helix-like DNA-binding domain superfamily/Winged helix DNA-binding domain"/>
    <property type="match status" value="1"/>
</dbReference>
<keyword evidence="1" id="KW-0547">Nucleotide-binding</keyword>
<dbReference type="Gene3D" id="3.40.50.300">
    <property type="entry name" value="P-loop containing nucleotide triphosphate hydrolases"/>
    <property type="match status" value="1"/>
</dbReference>
<dbReference type="SUPFAM" id="SSF46894">
    <property type="entry name" value="C-terminal effector domain of the bipartite response regulators"/>
    <property type="match status" value="1"/>
</dbReference>
<comment type="caution">
    <text evidence="4">The sequence shown here is derived from an EMBL/GenBank/DDBJ whole genome shotgun (WGS) entry which is preliminary data.</text>
</comment>
<dbReference type="InterPro" id="IPR027417">
    <property type="entry name" value="P-loop_NTPase"/>
</dbReference>
<dbReference type="GO" id="GO:0003677">
    <property type="term" value="F:DNA binding"/>
    <property type="evidence" value="ECO:0007669"/>
    <property type="project" value="UniProtKB-KW"/>
</dbReference>
<accession>A0ABS4W048</accession>
<dbReference type="Pfam" id="PF13191">
    <property type="entry name" value="AAA_16"/>
    <property type="match status" value="1"/>
</dbReference>
<dbReference type="InterPro" id="IPR036388">
    <property type="entry name" value="WH-like_DNA-bd_sf"/>
</dbReference>
<dbReference type="PRINTS" id="PR00038">
    <property type="entry name" value="HTHLUXR"/>
</dbReference>
<dbReference type="SMART" id="SM00421">
    <property type="entry name" value="HTH_LUXR"/>
    <property type="match status" value="1"/>
</dbReference>